<dbReference type="SMART" id="SM00382">
    <property type="entry name" value="AAA"/>
    <property type="match status" value="1"/>
</dbReference>
<dbReference type="GO" id="GO:0003887">
    <property type="term" value="F:DNA-directed DNA polymerase activity"/>
    <property type="evidence" value="ECO:0007669"/>
    <property type="project" value="UniProtKB-EC"/>
</dbReference>
<sequence>MTDRPATPTPQEAAASGSKSPYLVLARKYRPQSFADMIGQDALVRTLKNAIETDRLPHAVVLTGVRGVGKTTTARIIAKAINYTGPDGSAGPTVGSTDDCETCRAIAEDRHPDVLEMDAASRTGVDDIRELIEGVRYRPVSARYKVYIIDEVHMLSKNAFNALLKTLEEPPPHIMFIFATTEIRKVPVTVLSRCMRFDLRRVEQPVLAEHFAALCQREDVAAEEEALQMIARAADGSVRDGLSLLDQAIALGESRVEAATVKQMLGLTDRAQIYDLYEAALKGDVATALEQLGSLYAAGGDPVVVLQDMLELTHSLTRIKVVPDTPTAGLTENERLRGREMAEKLGVPVLTRVWQMLLKGISETQQAASPLQAAEMVLIRLAYAADLPAPADLVRRLSQEEGHSGNGSAAPAAPAAPAGAEAVAGSPPGAPEHGDMNGPTALRSTGSGGAQPALAERPPEAQPAAQPSTVPGDQAQKPAPKSFPEVVQLAQARREARLAAQLKTDVHLVRFEPGRIEFRPGPEAPKDLAGQLGRLLGEWTGQRWVVSVSDETGEATLAEQEAAEQSRLQAEVLADPRVQAVMDAFPGAAISRITLPQETEVETPGDRDDEPLDPAADDEADMAAGPPPEDEETE</sequence>
<dbReference type="RefSeq" id="WP_382423177.1">
    <property type="nucleotide sequence ID" value="NZ_JBHSCW010000009.1"/>
</dbReference>
<evidence type="ECO:0000256" key="12">
    <source>
        <dbReference type="SAM" id="MobiDB-lite"/>
    </source>
</evidence>
<evidence type="ECO:0000256" key="9">
    <source>
        <dbReference type="ARBA" id="ARBA00022932"/>
    </source>
</evidence>
<dbReference type="Pfam" id="PF12362">
    <property type="entry name" value="DUF3646"/>
    <property type="match status" value="1"/>
</dbReference>
<dbReference type="SUPFAM" id="SSF52540">
    <property type="entry name" value="P-loop containing nucleoside triphosphate hydrolases"/>
    <property type="match status" value="1"/>
</dbReference>
<dbReference type="InterPro" id="IPR022754">
    <property type="entry name" value="DNA_pol_III_gamma-3"/>
</dbReference>
<keyword evidence="5" id="KW-0479">Metal-binding</keyword>
<feature type="region of interest" description="Disordered" evidence="12">
    <location>
        <begin position="588"/>
        <end position="634"/>
    </location>
</feature>
<comment type="function">
    <text evidence="11">DNA polymerase III is a complex, multichain enzyme responsible for most of the replicative synthesis in bacteria. This DNA polymerase also exhibits 3' to 5' exonuclease activity.</text>
</comment>
<evidence type="ECO:0000256" key="6">
    <source>
        <dbReference type="ARBA" id="ARBA00022741"/>
    </source>
</evidence>
<keyword evidence="15" id="KW-1185">Reference proteome</keyword>
<evidence type="ECO:0000313" key="15">
    <source>
        <dbReference type="Proteomes" id="UP001595799"/>
    </source>
</evidence>
<proteinExistence type="inferred from homology"/>
<dbReference type="CDD" id="cd00009">
    <property type="entry name" value="AAA"/>
    <property type="match status" value="1"/>
</dbReference>
<evidence type="ECO:0000256" key="4">
    <source>
        <dbReference type="ARBA" id="ARBA00022705"/>
    </source>
</evidence>
<evidence type="ECO:0000256" key="5">
    <source>
        <dbReference type="ARBA" id="ARBA00022723"/>
    </source>
</evidence>
<comment type="similarity">
    <text evidence="1 11">Belongs to the DnaX/STICHEL family.</text>
</comment>
<feature type="compositionally biased region" description="Low complexity" evidence="12">
    <location>
        <begin position="406"/>
        <end position="427"/>
    </location>
</feature>
<evidence type="ECO:0000256" key="11">
    <source>
        <dbReference type="RuleBase" id="RU364063"/>
    </source>
</evidence>
<keyword evidence="7" id="KW-0862">Zinc</keyword>
<feature type="compositionally biased region" description="Low complexity" evidence="12">
    <location>
        <begin position="450"/>
        <end position="467"/>
    </location>
</feature>
<keyword evidence="6 11" id="KW-0547">Nucleotide-binding</keyword>
<comment type="subunit">
    <text evidence="11">DNA polymerase III contains a core (composed of alpha, epsilon and theta chains) that associates with a tau subunit. This core dimerizes to form the POLIII' complex. PolIII' associates with the gamma complex (composed of gamma, delta, delta', psi and chi chains) and with the beta chain to form the complete DNA polymerase III complex.</text>
</comment>
<dbReference type="EMBL" id="JBHSCW010000009">
    <property type="protein sequence ID" value="MFC4352810.1"/>
    <property type="molecule type" value="Genomic_DNA"/>
</dbReference>
<dbReference type="InterPro" id="IPR050238">
    <property type="entry name" value="DNA_Rep/Repair_Clamp_Loader"/>
</dbReference>
<protein>
    <recommendedName>
        <fullName evidence="11">DNA polymerase III subunit gamma/tau</fullName>
        <ecNumber evidence="11">2.7.7.7</ecNumber>
    </recommendedName>
</protein>
<dbReference type="NCBIfam" id="NF006585">
    <property type="entry name" value="PRK09111.1"/>
    <property type="match status" value="1"/>
</dbReference>
<keyword evidence="8 11" id="KW-0067">ATP-binding</keyword>
<reference evidence="15" key="1">
    <citation type="journal article" date="2019" name="Int. J. Syst. Evol. Microbiol.">
        <title>The Global Catalogue of Microorganisms (GCM) 10K type strain sequencing project: providing services to taxonomists for standard genome sequencing and annotation.</title>
        <authorList>
            <consortium name="The Broad Institute Genomics Platform"/>
            <consortium name="The Broad Institute Genome Sequencing Center for Infectious Disease"/>
            <person name="Wu L."/>
            <person name="Ma J."/>
        </authorList>
    </citation>
    <scope>NUCLEOTIDE SEQUENCE [LARGE SCALE GENOMIC DNA]</scope>
    <source>
        <strain evidence="15">CECT 8472</strain>
    </source>
</reference>
<evidence type="ECO:0000256" key="7">
    <source>
        <dbReference type="ARBA" id="ARBA00022833"/>
    </source>
</evidence>
<comment type="catalytic activity">
    <reaction evidence="10 11">
        <text>DNA(n) + a 2'-deoxyribonucleoside 5'-triphosphate = DNA(n+1) + diphosphate</text>
        <dbReference type="Rhea" id="RHEA:22508"/>
        <dbReference type="Rhea" id="RHEA-COMP:17339"/>
        <dbReference type="Rhea" id="RHEA-COMP:17340"/>
        <dbReference type="ChEBI" id="CHEBI:33019"/>
        <dbReference type="ChEBI" id="CHEBI:61560"/>
        <dbReference type="ChEBI" id="CHEBI:173112"/>
        <dbReference type="EC" id="2.7.7.7"/>
    </reaction>
</comment>
<evidence type="ECO:0000259" key="13">
    <source>
        <dbReference type="SMART" id="SM00382"/>
    </source>
</evidence>
<dbReference type="InterPro" id="IPR027417">
    <property type="entry name" value="P-loop_NTPase"/>
</dbReference>
<evidence type="ECO:0000256" key="10">
    <source>
        <dbReference type="ARBA" id="ARBA00049244"/>
    </source>
</evidence>
<organism evidence="14 15">
    <name type="scientific">Fodinicurvata halophila</name>
    <dbReference type="NCBI Taxonomy" id="1419723"/>
    <lineage>
        <taxon>Bacteria</taxon>
        <taxon>Pseudomonadati</taxon>
        <taxon>Pseudomonadota</taxon>
        <taxon>Alphaproteobacteria</taxon>
        <taxon>Rhodospirillales</taxon>
        <taxon>Rhodovibrionaceae</taxon>
        <taxon>Fodinicurvata</taxon>
    </lineage>
</organism>
<evidence type="ECO:0000313" key="14">
    <source>
        <dbReference type="EMBL" id="MFC4352810.1"/>
    </source>
</evidence>
<evidence type="ECO:0000256" key="1">
    <source>
        <dbReference type="ARBA" id="ARBA00006360"/>
    </source>
</evidence>
<keyword evidence="3 11" id="KW-0548">Nucleotidyltransferase</keyword>
<dbReference type="Pfam" id="PF12169">
    <property type="entry name" value="DNA_pol3_gamma3"/>
    <property type="match status" value="1"/>
</dbReference>
<dbReference type="PANTHER" id="PTHR11669">
    <property type="entry name" value="REPLICATION FACTOR C / DNA POLYMERASE III GAMMA-TAU SUBUNIT"/>
    <property type="match status" value="1"/>
</dbReference>
<dbReference type="InterPro" id="IPR012763">
    <property type="entry name" value="DNA_pol_III_sug/sutau_N"/>
</dbReference>
<feature type="domain" description="AAA+ ATPase" evidence="13">
    <location>
        <begin position="56"/>
        <end position="209"/>
    </location>
</feature>
<keyword evidence="2 11" id="KW-0808">Transferase</keyword>
<accession>A0ABV8UQJ8</accession>
<evidence type="ECO:0000256" key="2">
    <source>
        <dbReference type="ARBA" id="ARBA00022679"/>
    </source>
</evidence>
<dbReference type="SUPFAM" id="SSF48019">
    <property type="entry name" value="post-AAA+ oligomerization domain-like"/>
    <property type="match status" value="1"/>
</dbReference>
<feature type="compositionally biased region" description="Acidic residues" evidence="12">
    <location>
        <begin position="599"/>
        <end position="621"/>
    </location>
</feature>
<evidence type="ECO:0000256" key="3">
    <source>
        <dbReference type="ARBA" id="ARBA00022695"/>
    </source>
</evidence>
<dbReference type="Pfam" id="PF13177">
    <property type="entry name" value="DNA_pol3_delta2"/>
    <property type="match status" value="1"/>
</dbReference>
<dbReference type="InterPro" id="IPR008921">
    <property type="entry name" value="DNA_pol3_clamp-load_cplx_C"/>
</dbReference>
<dbReference type="Proteomes" id="UP001595799">
    <property type="component" value="Unassembled WGS sequence"/>
</dbReference>
<dbReference type="InterPro" id="IPR022107">
    <property type="entry name" value="DNA_pol_III_gamma/tau_C"/>
</dbReference>
<dbReference type="Gene3D" id="3.40.50.300">
    <property type="entry name" value="P-loop containing nucleotide triphosphate hydrolases"/>
    <property type="match status" value="1"/>
</dbReference>
<dbReference type="InterPro" id="IPR045085">
    <property type="entry name" value="HLD_clamp_pol_III_gamma_tau"/>
</dbReference>
<dbReference type="InterPro" id="IPR003593">
    <property type="entry name" value="AAA+_ATPase"/>
</dbReference>
<comment type="caution">
    <text evidence="14">The sequence shown here is derived from an EMBL/GenBank/DDBJ whole genome shotgun (WGS) entry which is preliminary data.</text>
</comment>
<dbReference type="NCBIfam" id="TIGR02397">
    <property type="entry name" value="dnaX_nterm"/>
    <property type="match status" value="1"/>
</dbReference>
<dbReference type="PANTHER" id="PTHR11669:SF0">
    <property type="entry name" value="PROTEIN STICHEL-LIKE 2"/>
    <property type="match status" value="1"/>
</dbReference>
<name>A0ABV8UQJ8_9PROT</name>
<keyword evidence="9 11" id="KW-0239">DNA-directed DNA polymerase</keyword>
<dbReference type="EC" id="2.7.7.7" evidence="11"/>
<feature type="region of interest" description="Disordered" evidence="12">
    <location>
        <begin position="398"/>
        <end position="483"/>
    </location>
</feature>
<gene>
    <name evidence="11" type="primary">dnaX</name>
    <name evidence="14" type="ORF">ACFOW6_14760</name>
</gene>
<dbReference type="Gene3D" id="1.10.8.60">
    <property type="match status" value="1"/>
</dbReference>
<evidence type="ECO:0000256" key="8">
    <source>
        <dbReference type="ARBA" id="ARBA00022840"/>
    </source>
</evidence>
<dbReference type="Gene3D" id="1.20.272.10">
    <property type="match status" value="1"/>
</dbReference>
<dbReference type="Pfam" id="PF22608">
    <property type="entry name" value="DNAX_ATPase_lid"/>
    <property type="match status" value="1"/>
</dbReference>
<dbReference type="CDD" id="cd18137">
    <property type="entry name" value="HLD_clamp_pol_III_gamma_tau"/>
    <property type="match status" value="1"/>
</dbReference>
<keyword evidence="4 11" id="KW-0235">DNA replication</keyword>